<feature type="compositionally biased region" description="Basic residues" evidence="1">
    <location>
        <begin position="54"/>
        <end position="66"/>
    </location>
</feature>
<accession>A0A540VS65</accession>
<sequence length="76" mass="8409">MMMNLEEYDDDGLKALIAEAETVLAERERRRRDETVRQIRALAEDAGLAVEVKPRKKRGRPRKKKSAAGGTAGGNG</sequence>
<proteinExistence type="predicted"/>
<protein>
    <recommendedName>
        <fullName evidence="4">H-NS histone family protein</fullName>
    </recommendedName>
</protein>
<dbReference type="AlphaFoldDB" id="A0A540VS65"/>
<feature type="region of interest" description="Disordered" evidence="1">
    <location>
        <begin position="50"/>
        <end position="76"/>
    </location>
</feature>
<dbReference type="EMBL" id="VIFK01000050">
    <property type="protein sequence ID" value="TQE99609.1"/>
    <property type="molecule type" value="Genomic_DNA"/>
</dbReference>
<evidence type="ECO:0008006" key="4">
    <source>
        <dbReference type="Google" id="ProtNLM"/>
    </source>
</evidence>
<reference evidence="2 3" key="1">
    <citation type="submission" date="2019-06" db="EMBL/GenBank/DDBJ databases">
        <title>Metagenome assembled Genome of Spiribacter salinus SL48-SHIP from the microbial mat of Salt Lake 48 (Novosibirsk region, Russia).</title>
        <authorList>
            <person name="Shipova A."/>
            <person name="Rozanov A.S."/>
            <person name="Bryanskaya A.V."/>
            <person name="Peltek S.E."/>
        </authorList>
    </citation>
    <scope>NUCLEOTIDE SEQUENCE [LARGE SCALE GENOMIC DNA]</scope>
    <source>
        <strain evidence="2">SL48-SHIP-2</strain>
    </source>
</reference>
<organism evidence="2 3">
    <name type="scientific">Spiribacter salinus</name>
    <dbReference type="NCBI Taxonomy" id="1335746"/>
    <lineage>
        <taxon>Bacteria</taxon>
        <taxon>Pseudomonadati</taxon>
        <taxon>Pseudomonadota</taxon>
        <taxon>Gammaproteobacteria</taxon>
        <taxon>Chromatiales</taxon>
        <taxon>Ectothiorhodospiraceae</taxon>
        <taxon>Spiribacter</taxon>
    </lineage>
</organism>
<comment type="caution">
    <text evidence="2">The sequence shown here is derived from an EMBL/GenBank/DDBJ whole genome shotgun (WGS) entry which is preliminary data.</text>
</comment>
<gene>
    <name evidence="2" type="ORF">FKY71_07780</name>
</gene>
<dbReference type="Proteomes" id="UP000315400">
    <property type="component" value="Unassembled WGS sequence"/>
</dbReference>
<name>A0A540VS65_9GAMM</name>
<evidence type="ECO:0000313" key="2">
    <source>
        <dbReference type="EMBL" id="TQE99609.1"/>
    </source>
</evidence>
<evidence type="ECO:0000256" key="1">
    <source>
        <dbReference type="SAM" id="MobiDB-lite"/>
    </source>
</evidence>
<evidence type="ECO:0000313" key="3">
    <source>
        <dbReference type="Proteomes" id="UP000315400"/>
    </source>
</evidence>